<dbReference type="SUPFAM" id="SSF56176">
    <property type="entry name" value="FAD-binding/transporter-associated domain-like"/>
    <property type="match status" value="1"/>
</dbReference>
<dbReference type="SUPFAM" id="SSF55103">
    <property type="entry name" value="FAD-linked oxidases, C-terminal domain"/>
    <property type="match status" value="1"/>
</dbReference>
<feature type="binding site" evidence="6">
    <location>
        <begin position="252"/>
        <end position="258"/>
    </location>
    <ligand>
        <name>FAD</name>
        <dbReference type="ChEBI" id="CHEBI:57692"/>
    </ligand>
</feature>
<dbReference type="Gene3D" id="3.30.43.10">
    <property type="entry name" value="Uridine Diphospho-n-acetylenolpyruvylglucosamine Reductase, domain 2"/>
    <property type="match status" value="1"/>
</dbReference>
<dbReference type="Pfam" id="PF01565">
    <property type="entry name" value="FAD_binding_4"/>
    <property type="match status" value="1"/>
</dbReference>
<dbReference type="AlphaFoldDB" id="A0A1I5M4S7"/>
<comment type="cofactor">
    <cofactor evidence="6">
        <name>FAD</name>
        <dbReference type="ChEBI" id="CHEBI:57692"/>
    </cofactor>
</comment>
<dbReference type="InterPro" id="IPR016167">
    <property type="entry name" value="FAD-bd_PCMH_sub1"/>
</dbReference>
<dbReference type="Gene3D" id="3.30.465.10">
    <property type="match status" value="1"/>
</dbReference>
<dbReference type="PANTHER" id="PTHR46568:SF1">
    <property type="entry name" value="ALKYLDIHYDROXYACETONEPHOSPHATE SYNTHASE, PEROXISOMAL"/>
    <property type="match status" value="1"/>
</dbReference>
<dbReference type="GO" id="GO:0008609">
    <property type="term" value="F:alkylglycerone-phosphate synthase activity"/>
    <property type="evidence" value="ECO:0007669"/>
    <property type="project" value="InterPro"/>
</dbReference>
<feature type="active site" description="Proton donor/acceptor" evidence="4">
    <location>
        <position position="452"/>
    </location>
</feature>
<comment type="similarity">
    <text evidence="1">Belongs to the FAD-binding oxidoreductase/transferase type 4 family.</text>
</comment>
<feature type="site" description="Important for enzyme activity" evidence="7">
    <location>
        <position position="303"/>
    </location>
</feature>
<dbReference type="InterPro" id="IPR016169">
    <property type="entry name" value="FAD-bd_PCMH_sub2"/>
</dbReference>
<evidence type="ECO:0000256" key="1">
    <source>
        <dbReference type="ARBA" id="ARBA00008000"/>
    </source>
</evidence>
<dbReference type="Pfam" id="PF02913">
    <property type="entry name" value="FAD-oxidase_C"/>
    <property type="match status" value="1"/>
</dbReference>
<dbReference type="PROSITE" id="PS51387">
    <property type="entry name" value="FAD_PCMH"/>
    <property type="match status" value="1"/>
</dbReference>
<dbReference type="InterPro" id="IPR016166">
    <property type="entry name" value="FAD-bd_PCMH"/>
</dbReference>
<sequence length="535" mass="58793">MGDAMRRWNGWGDEATEVELPAHGEAFLAELIGPGQRLADASLQEVLARVPASRLAPHPLICQDAEVRVRHARGQSLPDWLAMRSGEFGLFPDGVACPESAEQIRELLAWAQKHDVTLIPYGGGTSVAGHINPQAGQRPVLTLSLERMTRLLDIDEDSLIATFGPGANGPQVESQLRARGYTLGHFPQSWELSTLGGWVASRSSGQQSLRYGRIEQLFAGGKLETFAGTLEIPTFPASAAGPDLRELVLGSEGRFGVISEVRVRISRLAEQERFYAVFLPSWQQALSAIRSLAQARVPLSMLRLSNAIETRTQLALAGHPQQIALLEKYLALRGARDGKCMLTFGVTGNRVQNAASLKQARRLLKGFGGVFTGTLLGKKWEHNRFRFPYLRHGLWERGYLVDTLETATDWSNVDNLLNKVEASLRDELAGEGERVHVFTHLSHVYGEGSSIYTTYVFRPGADYATAMARWQRLKAAASRTIAENRGTISHQHGVGRDHAPYLAAEKGELGMATLRSLAMHFDPDQRLAPGVLLQD</sequence>
<name>A0A1I5M4S7_9GAMM</name>
<evidence type="ECO:0000256" key="3">
    <source>
        <dbReference type="ARBA" id="ARBA00022827"/>
    </source>
</evidence>
<dbReference type="GO" id="GO:0008610">
    <property type="term" value="P:lipid biosynthetic process"/>
    <property type="evidence" value="ECO:0007669"/>
    <property type="project" value="InterPro"/>
</dbReference>
<evidence type="ECO:0000313" key="9">
    <source>
        <dbReference type="EMBL" id="SFP04510.1"/>
    </source>
</evidence>
<dbReference type="EMBL" id="FOXK01000001">
    <property type="protein sequence ID" value="SFP04510.1"/>
    <property type="molecule type" value="Genomic_DNA"/>
</dbReference>
<dbReference type="InterPro" id="IPR016164">
    <property type="entry name" value="FAD-linked_Oxase-like_C"/>
</dbReference>
<evidence type="ECO:0000259" key="8">
    <source>
        <dbReference type="PROSITE" id="PS51387"/>
    </source>
</evidence>
<organism evidence="9 10">
    <name type="scientific">Ectopseudomonas toyotomiensis</name>
    <dbReference type="NCBI Taxonomy" id="554344"/>
    <lineage>
        <taxon>Bacteria</taxon>
        <taxon>Pseudomonadati</taxon>
        <taxon>Pseudomonadota</taxon>
        <taxon>Gammaproteobacteria</taxon>
        <taxon>Pseudomonadales</taxon>
        <taxon>Pseudomonadaceae</taxon>
        <taxon>Ectopseudomonas</taxon>
    </lineage>
</organism>
<proteinExistence type="inferred from homology"/>
<feature type="domain" description="FAD-binding PCMH-type" evidence="8">
    <location>
        <begin position="88"/>
        <end position="268"/>
    </location>
</feature>
<evidence type="ECO:0000256" key="2">
    <source>
        <dbReference type="ARBA" id="ARBA00022630"/>
    </source>
</evidence>
<accession>A0A1I5M4S7</accession>
<gene>
    <name evidence="9" type="ORF">SAMN05216177_10130</name>
</gene>
<evidence type="ECO:0000256" key="4">
    <source>
        <dbReference type="PIRSR" id="PIRSR625650-1"/>
    </source>
</evidence>
<keyword evidence="2" id="KW-0285">Flavoprotein</keyword>
<reference evidence="10" key="1">
    <citation type="submission" date="2016-10" db="EMBL/GenBank/DDBJ databases">
        <authorList>
            <person name="Varghese N."/>
            <person name="Submissions S."/>
        </authorList>
    </citation>
    <scope>NUCLEOTIDE SEQUENCE [LARGE SCALE GENOMIC DNA]</scope>
    <source>
        <strain evidence="10">JCM 15604</strain>
    </source>
</reference>
<protein>
    <submittedName>
        <fullName evidence="9">Alkyldihydroxyacetonephosphate synthase</fullName>
    </submittedName>
</protein>
<feature type="binding site" evidence="5">
    <location>
        <position position="391"/>
    </location>
    <ligand>
        <name>substrate</name>
    </ligand>
</feature>
<keyword evidence="3 6" id="KW-0274">FAD</keyword>
<dbReference type="InterPro" id="IPR004113">
    <property type="entry name" value="FAD-bd_oxidored_4_C"/>
</dbReference>
<keyword evidence="10" id="KW-1185">Reference proteome</keyword>
<evidence type="ECO:0000313" key="10">
    <source>
        <dbReference type="Proteomes" id="UP000182025"/>
    </source>
</evidence>
<dbReference type="Proteomes" id="UP000182025">
    <property type="component" value="Unassembled WGS sequence"/>
</dbReference>
<dbReference type="GO" id="GO:0071949">
    <property type="term" value="F:FAD binding"/>
    <property type="evidence" value="ECO:0007669"/>
    <property type="project" value="InterPro"/>
</dbReference>
<evidence type="ECO:0000256" key="6">
    <source>
        <dbReference type="PIRSR" id="PIRSR625650-3"/>
    </source>
</evidence>
<dbReference type="InterPro" id="IPR025650">
    <property type="entry name" value="Alkyl-DHAP_Synthase"/>
</dbReference>
<evidence type="ECO:0000256" key="5">
    <source>
        <dbReference type="PIRSR" id="PIRSR625650-2"/>
    </source>
</evidence>
<feature type="binding site" evidence="6">
    <location>
        <begin position="120"/>
        <end position="126"/>
    </location>
    <ligand>
        <name>FAD</name>
        <dbReference type="ChEBI" id="CHEBI:57692"/>
    </ligand>
</feature>
<dbReference type="Gene3D" id="3.30.70.3450">
    <property type="match status" value="1"/>
</dbReference>
<dbReference type="InterPro" id="IPR006094">
    <property type="entry name" value="Oxid_FAD_bind_N"/>
</dbReference>
<dbReference type="Gene3D" id="3.30.300.330">
    <property type="match status" value="1"/>
</dbReference>
<evidence type="ECO:0000256" key="7">
    <source>
        <dbReference type="PIRSR" id="PIRSR625650-4"/>
    </source>
</evidence>
<dbReference type="PANTHER" id="PTHR46568">
    <property type="entry name" value="ALKYLDIHYDROXYACETONEPHOSPHATE SYNTHASE, PEROXISOMAL"/>
    <property type="match status" value="1"/>
</dbReference>
<dbReference type="InterPro" id="IPR036318">
    <property type="entry name" value="FAD-bd_PCMH-like_sf"/>
</dbReference>